<evidence type="ECO:0000313" key="1">
    <source>
        <dbReference type="EMBL" id="AIS73539.1"/>
    </source>
</evidence>
<organism evidence="1 2">
    <name type="scientific">Shigella phage pSs-1</name>
    <dbReference type="NCBI Taxonomy" id="1551641"/>
    <lineage>
        <taxon>Viruses</taxon>
        <taxon>Duplodnaviria</taxon>
        <taxon>Heunggongvirae</taxon>
        <taxon>Uroviricota</taxon>
        <taxon>Caudoviricetes</taxon>
        <taxon>Pantevenvirales</taxon>
        <taxon>Straboviridae</taxon>
        <taxon>Tevenvirinae</taxon>
        <taxon>Tequatrovirus</taxon>
        <taxon>Tequatrovirus pss1</taxon>
    </lineage>
</organism>
<protein>
    <submittedName>
        <fullName evidence="1">Uncharacterized protein</fullName>
    </submittedName>
</protein>
<name>A0A097BX84_9CAUD</name>
<evidence type="ECO:0000313" key="2">
    <source>
        <dbReference type="Proteomes" id="UP000029884"/>
    </source>
</evidence>
<sequence length="106" mass="12137">MKTLLERYIECSDRYIDACNGAVYMDLDRGVVLNDEDPAKALDDAGKALRKEAKARGLDMYQLKNHMIKFISSNVQSKSVNQSTVELYKGRREHNIRILEVFLGIK</sequence>
<proteinExistence type="predicted"/>
<reference evidence="1 2" key="2">
    <citation type="journal article" date="2016" name="Sci. Rep.">
        <title>Bacteriophage application to control the contaminated water with Shigella.</title>
        <authorList>
            <person name="Jun J.W."/>
            <person name="Giri S.S."/>
            <person name="Kim H.J."/>
            <person name="Yun S.K."/>
            <person name="Chi C."/>
            <person name="Chai J.Y."/>
            <person name="Lee B.C."/>
            <person name="Park S.C."/>
        </authorList>
    </citation>
    <scope>NUCLEOTIDE SEQUENCE [LARGE SCALE GENOMIC DNA]</scope>
</reference>
<dbReference type="KEGG" id="vg:22475303"/>
<gene>
    <name evidence="1" type="ORF">pSs1_00229</name>
</gene>
<dbReference type="GeneID" id="22475303"/>
<accession>A0A097BX84</accession>
<dbReference type="Proteomes" id="UP000029884">
    <property type="component" value="Segment"/>
</dbReference>
<dbReference type="RefSeq" id="YP_009111037.1">
    <property type="nucleotide sequence ID" value="NC_025829.1"/>
</dbReference>
<dbReference type="EMBL" id="KM501444">
    <property type="protein sequence ID" value="AIS73539.1"/>
    <property type="molecule type" value="Genomic_DNA"/>
</dbReference>
<keyword evidence="2" id="KW-1185">Reference proteome</keyword>
<reference evidence="2" key="1">
    <citation type="submission" date="2014-09" db="EMBL/GenBank/DDBJ databases">
        <title>Characterization and complete genome sequence of the Shigella sonnei bacteriophage pSs-1.</title>
        <authorList>
            <person name="Jun J.W."/>
            <person name="Park S.C."/>
        </authorList>
    </citation>
    <scope>NUCLEOTIDE SEQUENCE [LARGE SCALE GENOMIC DNA]</scope>
</reference>